<evidence type="ECO:0000256" key="1">
    <source>
        <dbReference type="SAM" id="MobiDB-lite"/>
    </source>
</evidence>
<keyword evidence="3" id="KW-1185">Reference proteome</keyword>
<name>A0A154NXM6_DUFNO</name>
<dbReference type="AlphaFoldDB" id="A0A154NXM6"/>
<dbReference type="Proteomes" id="UP000076502">
    <property type="component" value="Unassembled WGS sequence"/>
</dbReference>
<sequence>MWRNSGGSRGKLDGSGEKFDECGGKLDGNGEKLDECGENRMVLEESWMEMGKIKW</sequence>
<feature type="compositionally biased region" description="Basic and acidic residues" evidence="1">
    <location>
        <begin position="10"/>
        <end position="24"/>
    </location>
</feature>
<proteinExistence type="predicted"/>
<dbReference type="EMBL" id="KQ434778">
    <property type="protein sequence ID" value="KZC04363.1"/>
    <property type="molecule type" value="Genomic_DNA"/>
</dbReference>
<evidence type="ECO:0000313" key="3">
    <source>
        <dbReference type="Proteomes" id="UP000076502"/>
    </source>
</evidence>
<feature type="region of interest" description="Disordered" evidence="1">
    <location>
        <begin position="1"/>
        <end position="24"/>
    </location>
</feature>
<gene>
    <name evidence="2" type="ORF">WN55_02725</name>
</gene>
<accession>A0A154NXM6</accession>
<reference evidence="2 3" key="1">
    <citation type="submission" date="2015-07" db="EMBL/GenBank/DDBJ databases">
        <title>The genome of Dufourea novaeangliae.</title>
        <authorList>
            <person name="Pan H."/>
            <person name="Kapheim K."/>
        </authorList>
    </citation>
    <scope>NUCLEOTIDE SEQUENCE [LARGE SCALE GENOMIC DNA]</scope>
    <source>
        <strain evidence="2">0120121106</strain>
        <tissue evidence="2">Whole body</tissue>
    </source>
</reference>
<protein>
    <submittedName>
        <fullName evidence="2">Uncharacterized protein</fullName>
    </submittedName>
</protein>
<evidence type="ECO:0000313" key="2">
    <source>
        <dbReference type="EMBL" id="KZC04363.1"/>
    </source>
</evidence>
<organism evidence="2 3">
    <name type="scientific">Dufourea novaeangliae</name>
    <name type="common">Sweat bee</name>
    <dbReference type="NCBI Taxonomy" id="178035"/>
    <lineage>
        <taxon>Eukaryota</taxon>
        <taxon>Metazoa</taxon>
        <taxon>Ecdysozoa</taxon>
        <taxon>Arthropoda</taxon>
        <taxon>Hexapoda</taxon>
        <taxon>Insecta</taxon>
        <taxon>Pterygota</taxon>
        <taxon>Neoptera</taxon>
        <taxon>Endopterygota</taxon>
        <taxon>Hymenoptera</taxon>
        <taxon>Apocrita</taxon>
        <taxon>Aculeata</taxon>
        <taxon>Apoidea</taxon>
        <taxon>Anthophila</taxon>
        <taxon>Halictidae</taxon>
        <taxon>Rophitinae</taxon>
        <taxon>Dufourea</taxon>
    </lineage>
</organism>